<organism evidence="1 2">
    <name type="scientific">Auriscalpium vulgare</name>
    <dbReference type="NCBI Taxonomy" id="40419"/>
    <lineage>
        <taxon>Eukaryota</taxon>
        <taxon>Fungi</taxon>
        <taxon>Dikarya</taxon>
        <taxon>Basidiomycota</taxon>
        <taxon>Agaricomycotina</taxon>
        <taxon>Agaricomycetes</taxon>
        <taxon>Russulales</taxon>
        <taxon>Auriscalpiaceae</taxon>
        <taxon>Auriscalpium</taxon>
    </lineage>
</organism>
<evidence type="ECO:0000313" key="1">
    <source>
        <dbReference type="EMBL" id="KAI0043184.1"/>
    </source>
</evidence>
<dbReference type="EMBL" id="MU276030">
    <property type="protein sequence ID" value="KAI0043184.1"/>
    <property type="molecule type" value="Genomic_DNA"/>
</dbReference>
<reference evidence="1" key="2">
    <citation type="journal article" date="2022" name="New Phytol.">
        <title>Evolutionary transition to the ectomycorrhizal habit in the genomes of a hyperdiverse lineage of mushroom-forming fungi.</title>
        <authorList>
            <person name="Looney B."/>
            <person name="Miyauchi S."/>
            <person name="Morin E."/>
            <person name="Drula E."/>
            <person name="Courty P.E."/>
            <person name="Kohler A."/>
            <person name="Kuo A."/>
            <person name="LaButti K."/>
            <person name="Pangilinan J."/>
            <person name="Lipzen A."/>
            <person name="Riley R."/>
            <person name="Andreopoulos W."/>
            <person name="He G."/>
            <person name="Johnson J."/>
            <person name="Nolan M."/>
            <person name="Tritt A."/>
            <person name="Barry K.W."/>
            <person name="Grigoriev I.V."/>
            <person name="Nagy L.G."/>
            <person name="Hibbett D."/>
            <person name="Henrissat B."/>
            <person name="Matheny P.B."/>
            <person name="Labbe J."/>
            <person name="Martin F.M."/>
        </authorList>
    </citation>
    <scope>NUCLEOTIDE SEQUENCE</scope>
    <source>
        <strain evidence="1">FP105234-sp</strain>
    </source>
</reference>
<dbReference type="Proteomes" id="UP000814033">
    <property type="component" value="Unassembled WGS sequence"/>
</dbReference>
<gene>
    <name evidence="1" type="ORF">FA95DRAFT_1563599</name>
</gene>
<protein>
    <submittedName>
        <fullName evidence="1">NCA2-domain-containing protein</fullName>
    </submittedName>
</protein>
<proteinExistence type="predicted"/>
<accession>A0ACB8RGY9</accession>
<comment type="caution">
    <text evidence="1">The sequence shown here is derived from an EMBL/GenBank/DDBJ whole genome shotgun (WGS) entry which is preliminary data.</text>
</comment>
<reference evidence="1" key="1">
    <citation type="submission" date="2021-02" db="EMBL/GenBank/DDBJ databases">
        <authorList>
            <consortium name="DOE Joint Genome Institute"/>
            <person name="Ahrendt S."/>
            <person name="Looney B.P."/>
            <person name="Miyauchi S."/>
            <person name="Morin E."/>
            <person name="Drula E."/>
            <person name="Courty P.E."/>
            <person name="Chicoki N."/>
            <person name="Fauchery L."/>
            <person name="Kohler A."/>
            <person name="Kuo A."/>
            <person name="Labutti K."/>
            <person name="Pangilinan J."/>
            <person name="Lipzen A."/>
            <person name="Riley R."/>
            <person name="Andreopoulos W."/>
            <person name="He G."/>
            <person name="Johnson J."/>
            <person name="Barry K.W."/>
            <person name="Grigoriev I.V."/>
            <person name="Nagy L."/>
            <person name="Hibbett D."/>
            <person name="Henrissat B."/>
            <person name="Matheny P.B."/>
            <person name="Labbe J."/>
            <person name="Martin F."/>
        </authorList>
    </citation>
    <scope>NUCLEOTIDE SEQUENCE</scope>
    <source>
        <strain evidence="1">FP105234-sp</strain>
    </source>
</reference>
<sequence length="680" mass="75109">MSSSVSHLTNGLILAVDPSKIHPTTYAITARTDTRPKEALQALFVSLSPPLKQTNVRDALAALQSYESAADVRATGAVDEEEEALKDAILNRLLAGVYAEAMDRLLNEAIDVESEADWWSDVARSRLNVAYHLVQTLPSRLVSLAQNVLHILHSQQRQFKPSLLTISSVRKILSEGERETGRPASLAASLFPHLHTHPHLFPIPFQSLSLSNPFSMQSSFLRPSPSHIVSFLYRVQRTLEDFWTSLVSFVSLPLELTRQECGLKRVELERVRDERAKALGDLTLMRTRLVDLLGPDNNPGVAVHLRSNFLDEVNRIMSGRADEDVTEIGGPQGQASLVETLTITSSHVLPQHASEHDAHLRAHSLLRPSRLTLMWPRLVILPPLTLYLVREAVASQDTLIALAQDAWETLKGFWRGWLVEPIVDILNTVRTGGDEGMIVQKESIAADTQSLERMALSLAKDKLKYDAAQLEDLSKQLRVGDLTPILKIFEEDIRSPVRSAVAGSLLRSVFVQVQKAKVDIDQALSGIDKLLKSQELTFAFVGVAPALAILYISTGSLLTLYSGGRGSGRLGGQRRRTAAWLAMRRTERLLVAQPQRPPGASHDVAPLTAGLLLLSVSALRRYAEGHLPARSRLREGFLEDVGDLEDPGLNRDEKLLVVQRMWRSWGSVMGWQHGGGSIAV</sequence>
<keyword evidence="2" id="KW-1185">Reference proteome</keyword>
<name>A0ACB8RGY9_9AGAM</name>
<evidence type="ECO:0000313" key="2">
    <source>
        <dbReference type="Proteomes" id="UP000814033"/>
    </source>
</evidence>